<dbReference type="AlphaFoldDB" id="A0A9N9JWV3"/>
<dbReference type="EMBL" id="CAJVQA010031345">
    <property type="protein sequence ID" value="CAG8801182.1"/>
    <property type="molecule type" value="Genomic_DNA"/>
</dbReference>
<name>A0A9N9JWV3_9GLOM</name>
<gene>
    <name evidence="1" type="ORF">CPELLU_LOCUS17725</name>
</gene>
<reference evidence="1" key="1">
    <citation type="submission" date="2021-06" db="EMBL/GenBank/DDBJ databases">
        <authorList>
            <person name="Kallberg Y."/>
            <person name="Tangrot J."/>
            <person name="Rosling A."/>
        </authorList>
    </citation>
    <scope>NUCLEOTIDE SEQUENCE</scope>
    <source>
        <strain evidence="1">FL966</strain>
    </source>
</reference>
<evidence type="ECO:0000313" key="2">
    <source>
        <dbReference type="Proteomes" id="UP000789759"/>
    </source>
</evidence>
<protein>
    <submittedName>
        <fullName evidence="1">12341_t:CDS:1</fullName>
    </submittedName>
</protein>
<keyword evidence="2" id="KW-1185">Reference proteome</keyword>
<feature type="non-terminal residue" evidence="1">
    <location>
        <position position="211"/>
    </location>
</feature>
<comment type="caution">
    <text evidence="1">The sequence shown here is derived from an EMBL/GenBank/DDBJ whole genome shotgun (WGS) entry which is preliminary data.</text>
</comment>
<sequence length="211" mass="24032">EGQTVSSLFGKDLEVTRSGKVSFKRNTSGDIGDDFDIKGFVNLEEIEKVKSVPVDIFLLTLSNLKKKIDESLSTLHSEIKKKELLNKAWFKNQIEKNYTERVREETEDHIPFILKKVSDSLIIKKQLHALSVIERCIREEASRCKHRCSGSISCKQDAVSRCIKLLETESGPSSSSYELVSKWCSIVFKRSLVLAIQLISKQYIFSADQEK</sequence>
<dbReference type="Proteomes" id="UP000789759">
    <property type="component" value="Unassembled WGS sequence"/>
</dbReference>
<accession>A0A9N9JWV3</accession>
<organism evidence="1 2">
    <name type="scientific">Cetraspora pellucida</name>
    <dbReference type="NCBI Taxonomy" id="1433469"/>
    <lineage>
        <taxon>Eukaryota</taxon>
        <taxon>Fungi</taxon>
        <taxon>Fungi incertae sedis</taxon>
        <taxon>Mucoromycota</taxon>
        <taxon>Glomeromycotina</taxon>
        <taxon>Glomeromycetes</taxon>
        <taxon>Diversisporales</taxon>
        <taxon>Gigasporaceae</taxon>
        <taxon>Cetraspora</taxon>
    </lineage>
</organism>
<proteinExistence type="predicted"/>
<evidence type="ECO:0000313" key="1">
    <source>
        <dbReference type="EMBL" id="CAG8801182.1"/>
    </source>
</evidence>